<dbReference type="InterPro" id="IPR052096">
    <property type="entry name" value="Endocannabinoid_amidase"/>
</dbReference>
<organism evidence="3 4">
    <name type="scientific">Clonorchis sinensis</name>
    <name type="common">Chinese liver fluke</name>
    <dbReference type="NCBI Taxonomy" id="79923"/>
    <lineage>
        <taxon>Eukaryota</taxon>
        <taxon>Metazoa</taxon>
        <taxon>Spiralia</taxon>
        <taxon>Lophotrochozoa</taxon>
        <taxon>Platyhelminthes</taxon>
        <taxon>Trematoda</taxon>
        <taxon>Digenea</taxon>
        <taxon>Opisthorchiida</taxon>
        <taxon>Opisthorchiata</taxon>
        <taxon>Opisthorchiidae</taxon>
        <taxon>Clonorchis</taxon>
    </lineage>
</organism>
<dbReference type="InterPro" id="IPR036928">
    <property type="entry name" value="AS_sf"/>
</dbReference>
<dbReference type="PANTHER" id="PTHR45847">
    <property type="entry name" value="FATTY ACID AMIDE HYDROLASE"/>
    <property type="match status" value="1"/>
</dbReference>
<evidence type="ECO:0000259" key="2">
    <source>
        <dbReference type="Pfam" id="PF01425"/>
    </source>
</evidence>
<dbReference type="PANTHER" id="PTHR45847:SF6">
    <property type="entry name" value="FATTY ACID AMIDE HYDROLASE"/>
    <property type="match status" value="1"/>
</dbReference>
<dbReference type="Pfam" id="PF01425">
    <property type="entry name" value="Amidase"/>
    <property type="match status" value="1"/>
</dbReference>
<keyword evidence="3" id="KW-0378">Hydrolase</keyword>
<dbReference type="GO" id="GO:0009062">
    <property type="term" value="P:fatty acid catabolic process"/>
    <property type="evidence" value="ECO:0007669"/>
    <property type="project" value="TreeGrafter"/>
</dbReference>
<dbReference type="EMBL" id="DF144079">
    <property type="protein sequence ID" value="GAA40961.2"/>
    <property type="molecule type" value="Genomic_DNA"/>
</dbReference>
<sequence length="562" mass="61864">MKIMQKIKSLKQAELRKRMEAVKLGIPEKGESMDKLIRLTELPLTDLQAKIKDKAITPLELLHAFQLKAIQLYEKGNSGICEFIQEAEQQASQLTENPPAEKSELFGIPISIKELCCVRGYDATFGLWKYCNQPSEEDCVVVQVLKRAGAVPFVLTATSQLAFTTSGFNPVFGDMKNPYSDKHEPGGSSNGEAVLLAQNGSPVGIGSDIAGSIRIPCTLCGLTGLKPTTGRISTVGSKVMAPQTTVAIKICIGPMGKRVDDLVKVMRTLLSPSMYELDPTLPVLPFNESMYTGTDKRNLVIGYYDTIDDPDIIQTVPSVRRVVRQAVRILSERGHRLVQFSPPKPLRAMELGIRSCGADGGQALADALKDEQLNEFSKTIKQIVSVPYTLTSVADTLLRKFIGKPAAVCKLSRRFRKVTDLLSHLQHWENYGREFAKAWKETEDLDALICPGWAYPAQNIETPPHFITPSVIYTLLFNVVDYPAGAVPMGKVTVEDLDQAKEAAEQFKQSGDAYHEQLMLMQADTSGLPLGVQVVAKPFREELVLRIMAELEAGGLQPNDTQ</sequence>
<dbReference type="SUPFAM" id="SSF75304">
    <property type="entry name" value="Amidase signature (AS) enzymes"/>
    <property type="match status" value="1"/>
</dbReference>
<evidence type="ECO:0000313" key="3">
    <source>
        <dbReference type="EMBL" id="GAA40961.2"/>
    </source>
</evidence>
<evidence type="ECO:0000313" key="4">
    <source>
        <dbReference type="Proteomes" id="UP000008909"/>
    </source>
</evidence>
<dbReference type="Proteomes" id="UP000008909">
    <property type="component" value="Unassembled WGS sequence"/>
</dbReference>
<reference evidence="3" key="1">
    <citation type="journal article" date="2011" name="Genome Biol.">
        <title>The draft genome of the carcinogenic human liver fluke Clonorchis sinensis.</title>
        <authorList>
            <person name="Wang X."/>
            <person name="Chen W."/>
            <person name="Huang Y."/>
            <person name="Sun J."/>
            <person name="Men J."/>
            <person name="Liu H."/>
            <person name="Luo F."/>
            <person name="Guo L."/>
            <person name="Lv X."/>
            <person name="Deng C."/>
            <person name="Zhou C."/>
            <person name="Fan Y."/>
            <person name="Li X."/>
            <person name="Huang L."/>
            <person name="Hu Y."/>
            <person name="Liang C."/>
            <person name="Hu X."/>
            <person name="Xu J."/>
            <person name="Yu X."/>
        </authorList>
    </citation>
    <scope>NUCLEOTIDE SEQUENCE [LARGE SCALE GENOMIC DNA]</scope>
    <source>
        <strain evidence="3">Henan</strain>
    </source>
</reference>
<gene>
    <name evidence="3" type="ORF">CLF_108951</name>
</gene>
<protein>
    <submittedName>
        <fullName evidence="3">Fatty-acid amide hydrolase 1</fullName>
    </submittedName>
</protein>
<dbReference type="GO" id="GO:0004040">
    <property type="term" value="F:amidase activity"/>
    <property type="evidence" value="ECO:0007669"/>
    <property type="project" value="TreeGrafter"/>
</dbReference>
<proteinExistence type="predicted"/>
<evidence type="ECO:0000256" key="1">
    <source>
        <dbReference type="PIRSR" id="PIRSR001221-1"/>
    </source>
</evidence>
<dbReference type="GO" id="GO:0017064">
    <property type="term" value="F:fatty acid amide hydrolase activity"/>
    <property type="evidence" value="ECO:0007669"/>
    <property type="project" value="TreeGrafter"/>
</dbReference>
<dbReference type="AlphaFoldDB" id="H2KUG8"/>
<name>H2KUG8_CLOSI</name>
<feature type="active site" description="Acyl-ester intermediate" evidence="1">
    <location>
        <position position="212"/>
    </location>
</feature>
<feature type="active site" description="Charge relay system" evidence="1">
    <location>
        <position position="113"/>
    </location>
</feature>
<accession>H2KUG8</accession>
<dbReference type="PIRSF" id="PIRSF001221">
    <property type="entry name" value="Amidase_fungi"/>
    <property type="match status" value="1"/>
</dbReference>
<feature type="domain" description="Amidase" evidence="2">
    <location>
        <begin position="60"/>
        <end position="545"/>
    </location>
</feature>
<dbReference type="InterPro" id="IPR023631">
    <property type="entry name" value="Amidase_dom"/>
</dbReference>
<feature type="active site" description="Charge relay system" evidence="1">
    <location>
        <position position="188"/>
    </location>
</feature>
<dbReference type="Gene3D" id="3.90.1300.10">
    <property type="entry name" value="Amidase signature (AS) domain"/>
    <property type="match status" value="1"/>
</dbReference>
<keyword evidence="4" id="KW-1185">Reference proteome</keyword>